<dbReference type="Proteomes" id="UP001310594">
    <property type="component" value="Unassembled WGS sequence"/>
</dbReference>
<dbReference type="AlphaFoldDB" id="A0AAN7VZR1"/>
<feature type="compositionally biased region" description="Low complexity" evidence="2">
    <location>
        <begin position="1"/>
        <end position="16"/>
    </location>
</feature>
<accession>A0AAN7VZR1</accession>
<evidence type="ECO:0000313" key="3">
    <source>
        <dbReference type="EMBL" id="KAK5692392.1"/>
    </source>
</evidence>
<evidence type="ECO:0000256" key="2">
    <source>
        <dbReference type="SAM" id="MobiDB-lite"/>
    </source>
</evidence>
<comment type="similarity">
    <text evidence="1">Belongs to the actin family.</text>
</comment>
<feature type="region of interest" description="Disordered" evidence="2">
    <location>
        <begin position="1"/>
        <end position="23"/>
    </location>
</feature>
<organism evidence="3 4">
    <name type="scientific">Elasticomyces elasticus</name>
    <dbReference type="NCBI Taxonomy" id="574655"/>
    <lineage>
        <taxon>Eukaryota</taxon>
        <taxon>Fungi</taxon>
        <taxon>Dikarya</taxon>
        <taxon>Ascomycota</taxon>
        <taxon>Pezizomycotina</taxon>
        <taxon>Dothideomycetes</taxon>
        <taxon>Dothideomycetidae</taxon>
        <taxon>Mycosphaerellales</taxon>
        <taxon>Teratosphaeriaceae</taxon>
        <taxon>Elasticomyces</taxon>
    </lineage>
</organism>
<evidence type="ECO:0000313" key="4">
    <source>
        <dbReference type="Proteomes" id="UP001310594"/>
    </source>
</evidence>
<dbReference type="EMBL" id="JAVRQU010000019">
    <property type="protein sequence ID" value="KAK5692392.1"/>
    <property type="molecule type" value="Genomic_DNA"/>
</dbReference>
<reference evidence="3" key="1">
    <citation type="submission" date="2023-08" db="EMBL/GenBank/DDBJ databases">
        <title>Black Yeasts Isolated from many extreme environments.</title>
        <authorList>
            <person name="Coleine C."/>
            <person name="Stajich J.E."/>
            <person name="Selbmann L."/>
        </authorList>
    </citation>
    <scope>NUCLEOTIDE SEQUENCE</scope>
    <source>
        <strain evidence="3">CCFEE 5810</strain>
    </source>
</reference>
<gene>
    <name evidence="3" type="primary">ARP5</name>
    <name evidence="3" type="ORF">LTR97_010700</name>
</gene>
<sequence length="750" mass="84673">MPHFTLPIHPPTNTNTPLPPPSQPYLLTDPPFTGQLPSLRQQTPPGTAIIIDNGSSSLRAGFSHSPTPSLQFPPLMARYTDRKLSRRLTFIGSEIYFDGTARGQSKSAYDPPTSSNIINNWDVQEGCLEYIFSKLGVNGRNVDHPIMMTEPLANPAYARRTMSELLFEGFGCPAVAYGVDSLFSYDYNGGRTGLVVGAGYTGTHVIPVVDRKPLLSQATRLDWGRSQCVEFLTRLLRAKYPGLLTGGKITETQIEDLVREHCYVSQDYSADMLSMLEWSGLENRDHLVQLPYQEKEVVVKTDEELRLAEERKRESGRRLQEQAAKMRLEKLVRKEQELEYYRDLLFRVQSAPTKKAARELLDEDEFKDESQLDRRIKEMEKSVRKQRNKDVGDLEEESVEVHTYPLLEIPDEDLDEEGLKAKRGQRLLKANHDARARAKAEKAAEASRLASVKREDDAYRERDFEGWVEERRSARQSTIQRIKDRDRFKADLGNRKSQASQMRMKALASLASDNPLGRKRRRGQDKEDDGFGADDGDWAVYRDIQRGNDEDGDGDEEEEDLGAVLKGIEAELLKHDPEFTEQSTQEAMRDWTKSLYHAFAHGPYIFDSESARESAQLHLNVERIRVPEVLFQPSIAGVDQAGLTELIETLIGNRMAGHPAQGLLARDIFVTGGYALFKGFEERLAAELRGVLPVEAGVEVRRARDPVLDAWRGAAQWAGKGNGGSFVSRGEWMEKGGEYLKEHNLGNVFT</sequence>
<dbReference type="Gene3D" id="3.90.640.10">
    <property type="entry name" value="Actin, Chain A, domain 4"/>
    <property type="match status" value="2"/>
</dbReference>
<proteinExistence type="inferred from homology"/>
<dbReference type="Pfam" id="PF00022">
    <property type="entry name" value="Actin"/>
    <property type="match status" value="2"/>
</dbReference>
<dbReference type="Gene3D" id="3.30.420.40">
    <property type="match status" value="4"/>
</dbReference>
<dbReference type="InterPro" id="IPR043129">
    <property type="entry name" value="ATPase_NBD"/>
</dbReference>
<dbReference type="FunFam" id="3.90.640.10:FF:000054">
    <property type="entry name" value="Actin-like ATPase domain-containing protein"/>
    <property type="match status" value="1"/>
</dbReference>
<dbReference type="InterPro" id="IPR004000">
    <property type="entry name" value="Actin"/>
</dbReference>
<dbReference type="SUPFAM" id="SSF53067">
    <property type="entry name" value="Actin-like ATPase domain"/>
    <property type="match status" value="2"/>
</dbReference>
<name>A0AAN7VZR1_9PEZI</name>
<protein>
    <submittedName>
        <fullName evidence="3">Actin-related protein 5</fullName>
    </submittedName>
</protein>
<evidence type="ECO:0000256" key="1">
    <source>
        <dbReference type="RuleBase" id="RU000487"/>
    </source>
</evidence>
<feature type="compositionally biased region" description="Acidic residues" evidence="2">
    <location>
        <begin position="526"/>
        <end position="537"/>
    </location>
</feature>
<dbReference type="SMART" id="SM00268">
    <property type="entry name" value="ACTIN"/>
    <property type="match status" value="1"/>
</dbReference>
<dbReference type="PANTHER" id="PTHR11937">
    <property type="entry name" value="ACTIN"/>
    <property type="match status" value="1"/>
</dbReference>
<feature type="region of interest" description="Disordered" evidence="2">
    <location>
        <begin position="508"/>
        <end position="557"/>
    </location>
</feature>
<dbReference type="CDD" id="cd10211">
    <property type="entry name" value="ASKHA_NBD_Arp5"/>
    <property type="match status" value="1"/>
</dbReference>
<comment type="caution">
    <text evidence="3">The sequence shown here is derived from an EMBL/GenBank/DDBJ whole genome shotgun (WGS) entry which is preliminary data.</text>
</comment>